<sequence length="62" mass="6436">MDANAQVEQLLPATDAANAEVNDLRSALARLAGGPGQLHETGREVDPHAELAGVYKRIGAGE</sequence>
<dbReference type="EMBL" id="CAJHCP010000002">
    <property type="protein sequence ID" value="CAD6517907.1"/>
    <property type="molecule type" value="Genomic_DNA"/>
</dbReference>
<comment type="caution">
    <text evidence="1">The sequence shown here is derived from an EMBL/GenBank/DDBJ whole genome shotgun (WGS) entry which is preliminary data.</text>
</comment>
<reference evidence="1 2" key="1">
    <citation type="submission" date="2020-10" db="EMBL/GenBank/DDBJ databases">
        <authorList>
            <person name="Peeters C."/>
        </authorList>
    </citation>
    <scope>NUCLEOTIDE SEQUENCE [LARGE SCALE GENOMIC DNA]</scope>
    <source>
        <strain evidence="1 2">LMG 28140</strain>
    </source>
</reference>
<protein>
    <submittedName>
        <fullName evidence="1">Uncharacterized protein</fullName>
    </submittedName>
</protein>
<gene>
    <name evidence="1" type="ORF">LMG28140_01006</name>
</gene>
<organism evidence="1 2">
    <name type="scientific">Paraburkholderia metrosideri</name>
    <dbReference type="NCBI Taxonomy" id="580937"/>
    <lineage>
        <taxon>Bacteria</taxon>
        <taxon>Pseudomonadati</taxon>
        <taxon>Pseudomonadota</taxon>
        <taxon>Betaproteobacteria</taxon>
        <taxon>Burkholderiales</taxon>
        <taxon>Burkholderiaceae</taxon>
        <taxon>Paraburkholderia</taxon>
    </lineage>
</organism>
<dbReference type="Proteomes" id="UP000598032">
    <property type="component" value="Unassembled WGS sequence"/>
</dbReference>
<dbReference type="RefSeq" id="WP_201641180.1">
    <property type="nucleotide sequence ID" value="NZ_CAJHCP010000002.1"/>
</dbReference>
<accession>A0ABM8ND06</accession>
<keyword evidence="2" id="KW-1185">Reference proteome</keyword>
<proteinExistence type="predicted"/>
<name>A0ABM8ND06_9BURK</name>
<evidence type="ECO:0000313" key="2">
    <source>
        <dbReference type="Proteomes" id="UP000598032"/>
    </source>
</evidence>
<evidence type="ECO:0000313" key="1">
    <source>
        <dbReference type="EMBL" id="CAD6517907.1"/>
    </source>
</evidence>